<accession>A0ABY8DGF4</accession>
<gene>
    <name evidence="1" type="ORF">PZN02_005292</name>
</gene>
<evidence type="ECO:0000313" key="2">
    <source>
        <dbReference type="Proteomes" id="UP001229355"/>
    </source>
</evidence>
<evidence type="ECO:0000313" key="1">
    <source>
        <dbReference type="EMBL" id="WEX89954.1"/>
    </source>
</evidence>
<reference evidence="1 2" key="1">
    <citation type="submission" date="2023-03" db="EMBL/GenBank/DDBJ databases">
        <authorList>
            <person name="Kaur S."/>
            <person name="Espinosa-Saiz D."/>
            <person name="Velazquez E."/>
            <person name="Menendez E."/>
            <person name="diCenzo G.C."/>
        </authorList>
    </citation>
    <scope>NUCLEOTIDE SEQUENCE [LARGE SCALE GENOMIC DNA]</scope>
    <source>
        <strain evidence="1 2">LMG 24692</strain>
    </source>
</reference>
<keyword evidence="2" id="KW-1185">Reference proteome</keyword>
<protein>
    <recommendedName>
        <fullName evidence="3">DUF3800 domain-containing protein</fullName>
    </recommendedName>
</protein>
<proteinExistence type="predicted"/>
<dbReference type="Proteomes" id="UP001229355">
    <property type="component" value="Chromosome 2"/>
</dbReference>
<name>A0ABY8DGF4_9HYPH</name>
<organism evidence="1 2">
    <name type="scientific">Sinorhizobium garamanticum</name>
    <dbReference type="NCBI Taxonomy" id="680247"/>
    <lineage>
        <taxon>Bacteria</taxon>
        <taxon>Pseudomonadati</taxon>
        <taxon>Pseudomonadota</taxon>
        <taxon>Alphaproteobacteria</taxon>
        <taxon>Hyphomicrobiales</taxon>
        <taxon>Rhizobiaceae</taxon>
        <taxon>Sinorhizobium/Ensifer group</taxon>
        <taxon>Sinorhizobium</taxon>
    </lineage>
</organism>
<sequence>MDTVLEVFVDESIHVRGDFIVVAAVCSDSDVQQEVVQALLDCGFDPARDEFKSSMKMNGNPAAQELRQRLQIILNDCKIGVAVCPTSERAKIVTHVAALLSNLDVPPGTHIATVHLDEGMRRTNAKMPADATVRLGCDSKLVAGIQLADCAAHLISTMLLEELGLISKTVAASTVYEEQEGEIALAWTLWATVRYALSGRKSIGESDEYGLPEPMLNPFGLVVSDACSDAVKAAVESKRCSWTTAHGDQAHD</sequence>
<evidence type="ECO:0008006" key="3">
    <source>
        <dbReference type="Google" id="ProtNLM"/>
    </source>
</evidence>
<dbReference type="EMBL" id="CP120374">
    <property type="protein sequence ID" value="WEX89954.1"/>
    <property type="molecule type" value="Genomic_DNA"/>
</dbReference>
<dbReference type="RefSeq" id="WP_280661922.1">
    <property type="nucleotide sequence ID" value="NZ_CP120374.1"/>
</dbReference>